<dbReference type="Proteomes" id="UP000294847">
    <property type="component" value="Chromosome 7"/>
</dbReference>
<sequence length="146" mass="16237">MASRAAAAHASRVKVRRYIVTGGVATTVFLGSIYGAGLKIQGEAKTERKAFVEASLEEQIAVLEERRQYLVSQRAPFERKLVRLHERMAAKKEAEQQLHNGQQMEVKPDTRPMRNGTFVEASSAADSKTVGDTQSTKSGSRWWPFS</sequence>
<protein>
    <submittedName>
        <fullName evidence="2">Uncharacterized protein</fullName>
    </submittedName>
</protein>
<proteinExistence type="predicted"/>
<organism evidence="2 3">
    <name type="scientific">Pyricularia oryzae</name>
    <name type="common">Rice blast fungus</name>
    <name type="synonym">Magnaporthe oryzae</name>
    <dbReference type="NCBI Taxonomy" id="318829"/>
    <lineage>
        <taxon>Eukaryota</taxon>
        <taxon>Fungi</taxon>
        <taxon>Dikarya</taxon>
        <taxon>Ascomycota</taxon>
        <taxon>Pezizomycotina</taxon>
        <taxon>Sordariomycetes</taxon>
        <taxon>Sordariomycetidae</taxon>
        <taxon>Magnaporthales</taxon>
        <taxon>Pyriculariaceae</taxon>
        <taxon>Pyricularia</taxon>
    </lineage>
</organism>
<reference evidence="2 3" key="1">
    <citation type="journal article" date="2019" name="Mol. Biol. Evol.">
        <title>Blast fungal genomes show frequent chromosomal changes, gene gains and losses, and effector gene turnover.</title>
        <authorList>
            <person name="Gomez Luciano L.B."/>
            <person name="Jason Tsai I."/>
            <person name="Chuma I."/>
            <person name="Tosa Y."/>
            <person name="Chen Y.H."/>
            <person name="Li J.Y."/>
            <person name="Li M.Y."/>
            <person name="Jade Lu M.Y."/>
            <person name="Nakayashiki H."/>
            <person name="Li W.H."/>
        </authorList>
    </citation>
    <scope>NUCLEOTIDE SEQUENCE [LARGE SCALE GENOMIC DNA]</scope>
    <source>
        <strain evidence="2">MZ5-1-6</strain>
    </source>
</reference>
<evidence type="ECO:0000256" key="1">
    <source>
        <dbReference type="SAM" id="MobiDB-lite"/>
    </source>
</evidence>
<evidence type="ECO:0000313" key="2">
    <source>
        <dbReference type="EMBL" id="QBZ65733.1"/>
    </source>
</evidence>
<accession>A0A4P7NTH4</accession>
<feature type="region of interest" description="Disordered" evidence="1">
    <location>
        <begin position="91"/>
        <end position="146"/>
    </location>
</feature>
<name>A0A4P7NTH4_PYROR</name>
<feature type="compositionally biased region" description="Polar residues" evidence="1">
    <location>
        <begin position="124"/>
        <end position="139"/>
    </location>
</feature>
<dbReference type="EMBL" id="CP034210">
    <property type="protein sequence ID" value="QBZ65733.1"/>
    <property type="molecule type" value="Genomic_DNA"/>
</dbReference>
<gene>
    <name evidence="2" type="ORF">PoMZ_12696</name>
</gene>
<evidence type="ECO:0000313" key="3">
    <source>
        <dbReference type="Proteomes" id="UP000294847"/>
    </source>
</evidence>
<dbReference type="AlphaFoldDB" id="A0A4P7NTH4"/>